<feature type="active site" description="Acyl-ester intermediate" evidence="13">
    <location>
        <position position="63"/>
    </location>
</feature>
<comment type="caution">
    <text evidence="18">The sequence shown here is derived from an EMBL/GenBank/DDBJ whole genome shotgun (WGS) entry which is preliminary data.</text>
</comment>
<keyword evidence="19" id="KW-1185">Reference proteome</keyword>
<feature type="signal peptide" evidence="16">
    <location>
        <begin position="1"/>
        <end position="26"/>
    </location>
</feature>
<evidence type="ECO:0000256" key="7">
    <source>
        <dbReference type="ARBA" id="ARBA00022729"/>
    </source>
</evidence>
<dbReference type="UniPathway" id="UPA00219"/>
<evidence type="ECO:0000256" key="5">
    <source>
        <dbReference type="ARBA" id="ARBA00022645"/>
    </source>
</evidence>
<name>A0A3M6QMU4_9BURK</name>
<dbReference type="InterPro" id="IPR015956">
    <property type="entry name" value="Peniciliin-bd_prot_C_sf"/>
</dbReference>
<dbReference type="SMART" id="SM00936">
    <property type="entry name" value="PBP5_C"/>
    <property type="match status" value="1"/>
</dbReference>
<dbReference type="InterPro" id="IPR012907">
    <property type="entry name" value="Peptidase_S11_C"/>
</dbReference>
<dbReference type="EC" id="3.4.16.4" evidence="4"/>
<evidence type="ECO:0000256" key="8">
    <source>
        <dbReference type="ARBA" id="ARBA00022801"/>
    </source>
</evidence>
<dbReference type="Pfam" id="PF07943">
    <property type="entry name" value="PBP5_C"/>
    <property type="match status" value="1"/>
</dbReference>
<keyword evidence="9" id="KW-0133">Cell shape</keyword>
<sequence length="389" mass="42522">MKLFRSGWTRVVGFVSGCLLAAAAHAQLPQPPEIAARNYLLLDVTAGQVLAAKDIDAPIEQASLTKLMTAYIVFDALRARKITLEQRLPVSERAWKMPGSRMFIDPKMQVPVDDLLRGMIIQSGNDATTALAEGVGGTVDHFVKLMNDQAQALGMNNTSYKNPEGLTAPGHLTTARDLATLATSLMREFPEYMHYYATKQYRYEGTPAANSNNRNLLLFRDPTVDGLKTGYTDAAGYCLVATAQRDMPNVGKRRLLSIVLGTDSENARANESQKLLNWGYTAFDAVKLFDAGQPMETPEIWKGAADTVKIGSHDAVFLAIPTGAAGQIKTSIERPDPLIAPVHLDQSIGRLKVTLGDEVIKEVPVVALEDVGEAGFFGRMWDAMRLWVK</sequence>
<dbReference type="Pfam" id="PF00768">
    <property type="entry name" value="Peptidase_S11"/>
    <property type="match status" value="1"/>
</dbReference>
<evidence type="ECO:0000256" key="12">
    <source>
        <dbReference type="ARBA" id="ARBA00034000"/>
    </source>
</evidence>
<feature type="domain" description="Peptidase S11 D-Ala-D-Ala carboxypeptidase A C-terminal" evidence="17">
    <location>
        <begin position="283"/>
        <end position="373"/>
    </location>
</feature>
<dbReference type="AlphaFoldDB" id="A0A3M6QMU4"/>
<keyword evidence="7 16" id="KW-0732">Signal</keyword>
<evidence type="ECO:0000256" key="11">
    <source>
        <dbReference type="ARBA" id="ARBA00023316"/>
    </source>
</evidence>
<dbReference type="RefSeq" id="WP_122231147.1">
    <property type="nucleotide sequence ID" value="NZ_RDQO01000005.1"/>
</dbReference>
<dbReference type="GO" id="GO:0071555">
    <property type="term" value="P:cell wall organization"/>
    <property type="evidence" value="ECO:0007669"/>
    <property type="project" value="UniProtKB-KW"/>
</dbReference>
<dbReference type="OrthoDB" id="9795979at2"/>
<dbReference type="EMBL" id="RDQO01000005">
    <property type="protein sequence ID" value="RMX04295.1"/>
    <property type="molecule type" value="Genomic_DNA"/>
</dbReference>
<organism evidence="18 19">
    <name type="scientific">Corticibacter populi</name>
    <dbReference type="NCBI Taxonomy" id="1550736"/>
    <lineage>
        <taxon>Bacteria</taxon>
        <taxon>Pseudomonadati</taxon>
        <taxon>Pseudomonadota</taxon>
        <taxon>Betaproteobacteria</taxon>
        <taxon>Burkholderiales</taxon>
        <taxon>Comamonadaceae</taxon>
        <taxon>Corticibacter</taxon>
    </lineage>
</organism>
<accession>A0A3M6QMU4</accession>
<evidence type="ECO:0000256" key="15">
    <source>
        <dbReference type="RuleBase" id="RU004016"/>
    </source>
</evidence>
<dbReference type="PRINTS" id="PR00725">
    <property type="entry name" value="DADACBPTASE1"/>
</dbReference>
<keyword evidence="11" id="KW-0961">Cell wall biogenesis/degradation</keyword>
<evidence type="ECO:0000256" key="6">
    <source>
        <dbReference type="ARBA" id="ARBA00022670"/>
    </source>
</evidence>
<feature type="binding site" evidence="14">
    <location>
        <position position="228"/>
    </location>
    <ligand>
        <name>substrate</name>
    </ligand>
</feature>
<dbReference type="GO" id="GO:0009002">
    <property type="term" value="F:serine-type D-Ala-D-Ala carboxypeptidase activity"/>
    <property type="evidence" value="ECO:0007669"/>
    <property type="project" value="UniProtKB-EC"/>
</dbReference>
<protein>
    <recommendedName>
        <fullName evidence="4">serine-type D-Ala-D-Ala carboxypeptidase</fullName>
        <ecNumber evidence="4">3.4.16.4</ecNumber>
    </recommendedName>
</protein>
<dbReference type="PANTHER" id="PTHR21581">
    <property type="entry name" value="D-ALANYL-D-ALANINE CARBOXYPEPTIDASE"/>
    <property type="match status" value="1"/>
</dbReference>
<evidence type="ECO:0000256" key="14">
    <source>
        <dbReference type="PIRSR" id="PIRSR618044-2"/>
    </source>
</evidence>
<evidence type="ECO:0000259" key="17">
    <source>
        <dbReference type="SMART" id="SM00936"/>
    </source>
</evidence>
<evidence type="ECO:0000256" key="1">
    <source>
        <dbReference type="ARBA" id="ARBA00003217"/>
    </source>
</evidence>
<comment type="catalytic activity">
    <reaction evidence="12">
        <text>Preferential cleavage: (Ac)2-L-Lys-D-Ala-|-D-Ala. Also transpeptidation of peptidyl-alanyl moieties that are N-acyl substituents of D-alanine.</text>
        <dbReference type="EC" id="3.4.16.4"/>
    </reaction>
</comment>
<gene>
    <name evidence="18" type="ORF">D8I35_16055</name>
</gene>
<dbReference type="Gene3D" id="3.40.710.10">
    <property type="entry name" value="DD-peptidase/beta-lactamase superfamily"/>
    <property type="match status" value="1"/>
</dbReference>
<comment type="function">
    <text evidence="1">Removes C-terminal D-alanyl residues from sugar-peptide cell wall precursors.</text>
</comment>
<dbReference type="PANTHER" id="PTHR21581:SF6">
    <property type="entry name" value="TRAFFICKING PROTEIN PARTICLE COMPLEX SUBUNIT 12"/>
    <property type="match status" value="1"/>
</dbReference>
<keyword evidence="8" id="KW-0378">Hydrolase</keyword>
<feature type="active site" description="Proton acceptor" evidence="13">
    <location>
        <position position="66"/>
    </location>
</feature>
<dbReference type="GO" id="GO:0008360">
    <property type="term" value="P:regulation of cell shape"/>
    <property type="evidence" value="ECO:0007669"/>
    <property type="project" value="UniProtKB-KW"/>
</dbReference>
<evidence type="ECO:0000256" key="3">
    <source>
        <dbReference type="ARBA" id="ARBA00007164"/>
    </source>
</evidence>
<keyword evidence="6" id="KW-0645">Protease</keyword>
<dbReference type="InterPro" id="IPR001967">
    <property type="entry name" value="Peptidase_S11_N"/>
</dbReference>
<dbReference type="Proteomes" id="UP000278006">
    <property type="component" value="Unassembled WGS sequence"/>
</dbReference>
<dbReference type="GO" id="GO:0006508">
    <property type="term" value="P:proteolysis"/>
    <property type="evidence" value="ECO:0007669"/>
    <property type="project" value="UniProtKB-KW"/>
</dbReference>
<proteinExistence type="inferred from homology"/>
<evidence type="ECO:0000256" key="16">
    <source>
        <dbReference type="SAM" id="SignalP"/>
    </source>
</evidence>
<dbReference type="InterPro" id="IPR018044">
    <property type="entry name" value="Peptidase_S11"/>
</dbReference>
<evidence type="ECO:0000256" key="4">
    <source>
        <dbReference type="ARBA" id="ARBA00012448"/>
    </source>
</evidence>
<dbReference type="SUPFAM" id="SSF56601">
    <property type="entry name" value="beta-lactamase/transpeptidase-like"/>
    <property type="match status" value="1"/>
</dbReference>
<keyword evidence="10" id="KW-0573">Peptidoglycan synthesis</keyword>
<dbReference type="Gene3D" id="2.60.410.10">
    <property type="entry name" value="D-Ala-D-Ala carboxypeptidase, C-terminal domain"/>
    <property type="match status" value="1"/>
</dbReference>
<evidence type="ECO:0000256" key="2">
    <source>
        <dbReference type="ARBA" id="ARBA00004752"/>
    </source>
</evidence>
<dbReference type="InterPro" id="IPR037167">
    <property type="entry name" value="Peptidase_S11_C_sf"/>
</dbReference>
<keyword evidence="5 18" id="KW-0121">Carboxypeptidase</keyword>
<comment type="similarity">
    <text evidence="3 15">Belongs to the peptidase S11 family.</text>
</comment>
<reference evidence="18 19" key="1">
    <citation type="submission" date="2018-10" db="EMBL/GenBank/DDBJ databases">
        <title>Draft genome of Cortibacter populi DSM10536.</title>
        <authorList>
            <person name="Bernier A.-M."/>
            <person name="Bernard K."/>
        </authorList>
    </citation>
    <scope>NUCLEOTIDE SEQUENCE [LARGE SCALE GENOMIC DNA]</scope>
    <source>
        <strain evidence="18 19">DSM 105136</strain>
    </source>
</reference>
<feature type="active site" evidence="13">
    <location>
        <position position="123"/>
    </location>
</feature>
<evidence type="ECO:0000256" key="10">
    <source>
        <dbReference type="ARBA" id="ARBA00022984"/>
    </source>
</evidence>
<dbReference type="GO" id="GO:0009252">
    <property type="term" value="P:peptidoglycan biosynthetic process"/>
    <property type="evidence" value="ECO:0007669"/>
    <property type="project" value="UniProtKB-UniPathway"/>
</dbReference>
<evidence type="ECO:0000256" key="9">
    <source>
        <dbReference type="ARBA" id="ARBA00022960"/>
    </source>
</evidence>
<dbReference type="SUPFAM" id="SSF69189">
    <property type="entry name" value="Penicillin-binding protein associated domain"/>
    <property type="match status" value="1"/>
</dbReference>
<dbReference type="InterPro" id="IPR012338">
    <property type="entry name" value="Beta-lactam/transpept-like"/>
</dbReference>
<comment type="pathway">
    <text evidence="2">Cell wall biogenesis; peptidoglycan biosynthesis.</text>
</comment>
<evidence type="ECO:0000256" key="13">
    <source>
        <dbReference type="PIRSR" id="PIRSR618044-1"/>
    </source>
</evidence>
<feature type="chain" id="PRO_5018224148" description="serine-type D-Ala-D-Ala carboxypeptidase" evidence="16">
    <location>
        <begin position="27"/>
        <end position="389"/>
    </location>
</feature>
<evidence type="ECO:0000313" key="18">
    <source>
        <dbReference type="EMBL" id="RMX04295.1"/>
    </source>
</evidence>
<evidence type="ECO:0000313" key="19">
    <source>
        <dbReference type="Proteomes" id="UP000278006"/>
    </source>
</evidence>